<evidence type="ECO:0000256" key="4">
    <source>
        <dbReference type="ARBA" id="ARBA00022723"/>
    </source>
</evidence>
<protein>
    <recommendedName>
        <fullName evidence="3">Transcription factor BYE1</fullName>
    </recommendedName>
</protein>
<feature type="compositionally biased region" description="Pro residues" evidence="7">
    <location>
        <begin position="215"/>
        <end position="228"/>
    </location>
</feature>
<feature type="region of interest" description="Disordered" evidence="7">
    <location>
        <begin position="465"/>
        <end position="513"/>
    </location>
</feature>
<feature type="compositionally biased region" description="Low complexity" evidence="7">
    <location>
        <begin position="719"/>
        <end position="736"/>
    </location>
</feature>
<feature type="compositionally biased region" description="Basic residues" evidence="7">
    <location>
        <begin position="139"/>
        <end position="150"/>
    </location>
</feature>
<dbReference type="SMART" id="SM00249">
    <property type="entry name" value="PHD"/>
    <property type="match status" value="1"/>
</dbReference>
<feature type="region of interest" description="Disordered" evidence="7">
    <location>
        <begin position="686"/>
        <end position="771"/>
    </location>
</feature>
<evidence type="ECO:0000256" key="2">
    <source>
        <dbReference type="ARBA" id="ARBA00011050"/>
    </source>
</evidence>
<dbReference type="GO" id="GO:0000977">
    <property type="term" value="F:RNA polymerase II transcription regulatory region sequence-specific DNA binding"/>
    <property type="evidence" value="ECO:0007669"/>
    <property type="project" value="TreeGrafter"/>
</dbReference>
<gene>
    <name evidence="9" type="ORF">NKR23_g6216</name>
</gene>
<sequence length="950" mass="104103">MSESEPRRSVRSTKGQHKALDQLEQPIEPKRRGRKSKKAAQDDKHEEDDAQDGADIIRCVCGTTEQVDGDERAWIACDQCGVWQHNVCVGISVYKEDIPDKYYCEQCRPEDHKELLDGIARGEKPWEAREKAHEEEQAHKKKRGPKKGKKRQSDQPEEPTSSQKSKASPAPDKKEVPPKTAGAGIKRKTREEQPDKDANASQKLRKVSDGQASPVPAPSQPRYSPPADLPDKISQLPGTRQGSAKLLAKSLTHAIDAVEKKGTYSPADGVSNESRAERLAIAIERAVHDTHATHKDYSAQIRTLSFNLKSNLELCTRLLGHTLIPPTLAIMKTEELASKELRKETAEMKARAEKQSILITEDGPPRLRRTHKGDEVVADDTYAAPSEEVPSVTRRLSAREQQVREQEQESAPPAQQEEEHNDGDTVELPADLDRHSPVGEPMQIDTQNALKSEFDINKVFDSVKSPTEGAVRPRQPSIPAPLNGPGVDPDVDRLLEDDEPESPPYSPTENTGSPYVWRGNVVMNSLANFQGLAEHVAGADLSKSHSIPWSAVLPDRLTVSGRITEQSANVYLCSLRYAASRSIIVMRLDPATVADKDDWVQLFSYFVQKQRYGVVGDKGVGNVRDMYLVPVLRGGSTNIPEFLLNFEDNSIPDTRDENMLLLVAVYSHDGPVWGYLGDTSPIQASATKGVASPTSGGPVQQNLSASAMSPTPGPQSTIPVSAASQSSQMAYASPQPLHHAGEQATPQGAGPPSGTSTALPAQQEDRDAKQKVGMAMGREILGPFMNEPVVSFFVPQAWQMKRQEWELMRHILQHDERARHDLRYLSTVLEMRGGTDQQQVAATQGQLPPAAANAGNTTQQRQPAALQQGPSAVPMAVDPAKNHTPPASHPPGAAHQSRQHYSPLPNHPISRTPIPIPVPPGMPASVAQAHQAMVAQQQYQPHQQQQQQPR</sequence>
<feature type="region of interest" description="Disordered" evidence="7">
    <location>
        <begin position="842"/>
        <end position="950"/>
    </location>
</feature>
<dbReference type="InterPro" id="IPR011011">
    <property type="entry name" value="Znf_FYVE_PHD"/>
</dbReference>
<reference evidence="9" key="1">
    <citation type="submission" date="2022-07" db="EMBL/GenBank/DDBJ databases">
        <title>Fungi with potential for degradation of polypropylene.</title>
        <authorList>
            <person name="Gostincar C."/>
        </authorList>
    </citation>
    <scope>NUCLEOTIDE SEQUENCE</scope>
    <source>
        <strain evidence="9">EXF-13308</strain>
    </source>
</reference>
<dbReference type="PROSITE" id="PS51321">
    <property type="entry name" value="TFIIS_CENTRAL"/>
    <property type="match status" value="1"/>
</dbReference>
<comment type="function">
    <text evidence="1">Negative regulator of transcription elongation.</text>
</comment>
<dbReference type="GO" id="GO:0031564">
    <property type="term" value="P:transcription antitermination"/>
    <property type="evidence" value="ECO:0007669"/>
    <property type="project" value="TreeGrafter"/>
</dbReference>
<dbReference type="Gene3D" id="1.10.472.30">
    <property type="entry name" value="Transcription elongation factor S-II, central domain"/>
    <property type="match status" value="1"/>
</dbReference>
<evidence type="ECO:0000256" key="7">
    <source>
        <dbReference type="SAM" id="MobiDB-lite"/>
    </source>
</evidence>
<feature type="domain" description="TFIIS central" evidence="8">
    <location>
        <begin position="239"/>
        <end position="364"/>
    </location>
</feature>
<evidence type="ECO:0000256" key="6">
    <source>
        <dbReference type="ARBA" id="ARBA00022833"/>
    </source>
</evidence>
<dbReference type="Pfam" id="PF23257">
    <property type="entry name" value="DUF7071"/>
    <property type="match status" value="1"/>
</dbReference>
<dbReference type="AlphaFoldDB" id="A0AA38RZX3"/>
<dbReference type="Proteomes" id="UP001174694">
    <property type="component" value="Unassembled WGS sequence"/>
</dbReference>
<organism evidence="9 10">
    <name type="scientific">Pleurostoma richardsiae</name>
    <dbReference type="NCBI Taxonomy" id="41990"/>
    <lineage>
        <taxon>Eukaryota</taxon>
        <taxon>Fungi</taxon>
        <taxon>Dikarya</taxon>
        <taxon>Ascomycota</taxon>
        <taxon>Pezizomycotina</taxon>
        <taxon>Sordariomycetes</taxon>
        <taxon>Sordariomycetidae</taxon>
        <taxon>Calosphaeriales</taxon>
        <taxon>Pleurostomataceae</taxon>
        <taxon>Pleurostoma</taxon>
    </lineage>
</organism>
<feature type="compositionally biased region" description="Low complexity" evidence="7">
    <location>
        <begin position="926"/>
        <end position="950"/>
    </location>
</feature>
<evidence type="ECO:0000256" key="3">
    <source>
        <dbReference type="ARBA" id="ARBA00021616"/>
    </source>
</evidence>
<accession>A0AA38RZX3</accession>
<dbReference type="SMART" id="SM00510">
    <property type="entry name" value="TFS2M"/>
    <property type="match status" value="1"/>
</dbReference>
<dbReference type="GO" id="GO:0006368">
    <property type="term" value="P:transcription elongation by RNA polymerase II"/>
    <property type="evidence" value="ECO:0007669"/>
    <property type="project" value="TreeGrafter"/>
</dbReference>
<keyword evidence="4" id="KW-0479">Metal-binding</keyword>
<dbReference type="SUPFAM" id="SSF46942">
    <property type="entry name" value="Elongation factor TFIIS domain 2"/>
    <property type="match status" value="1"/>
</dbReference>
<dbReference type="GO" id="GO:0006362">
    <property type="term" value="P:transcription elongation by RNA polymerase I"/>
    <property type="evidence" value="ECO:0007669"/>
    <property type="project" value="TreeGrafter"/>
</dbReference>
<dbReference type="InterPro" id="IPR013083">
    <property type="entry name" value="Znf_RING/FYVE/PHD"/>
</dbReference>
<feature type="region of interest" description="Disordered" evidence="7">
    <location>
        <begin position="352"/>
        <end position="441"/>
    </location>
</feature>
<comment type="similarity">
    <text evidence="2">Belongs to the BYE1 family.</text>
</comment>
<dbReference type="InterPro" id="IPR036575">
    <property type="entry name" value="TFIIS_cen_dom_sf"/>
</dbReference>
<dbReference type="GO" id="GO:0031440">
    <property type="term" value="P:regulation of mRNA 3'-end processing"/>
    <property type="evidence" value="ECO:0007669"/>
    <property type="project" value="TreeGrafter"/>
</dbReference>
<dbReference type="PANTHER" id="PTHR11477:SF11">
    <property type="entry name" value="TRANSCRIPTION FACTOR BYE1"/>
    <property type="match status" value="1"/>
</dbReference>
<keyword evidence="10" id="KW-1185">Reference proteome</keyword>
<name>A0AA38RZX3_9PEZI</name>
<feature type="region of interest" description="Disordered" evidence="7">
    <location>
        <begin position="128"/>
        <end position="238"/>
    </location>
</feature>
<evidence type="ECO:0000259" key="8">
    <source>
        <dbReference type="PROSITE" id="PS51321"/>
    </source>
</evidence>
<feature type="compositionally biased region" description="Basic and acidic residues" evidence="7">
    <location>
        <begin position="397"/>
        <end position="407"/>
    </location>
</feature>
<dbReference type="InterPro" id="IPR055499">
    <property type="entry name" value="DUF7071"/>
</dbReference>
<dbReference type="InterPro" id="IPR001965">
    <property type="entry name" value="Znf_PHD"/>
</dbReference>
<dbReference type="Gene3D" id="3.30.40.10">
    <property type="entry name" value="Zinc/RING finger domain, C3HC4 (zinc finger)"/>
    <property type="match status" value="1"/>
</dbReference>
<keyword evidence="5" id="KW-0863">Zinc-finger</keyword>
<feature type="compositionally biased region" description="Basic and acidic residues" evidence="7">
    <location>
        <begin position="128"/>
        <end position="138"/>
    </location>
</feature>
<dbReference type="CDD" id="cd21538">
    <property type="entry name" value="SPOC_TFIIS"/>
    <property type="match status" value="1"/>
</dbReference>
<dbReference type="GO" id="GO:0008270">
    <property type="term" value="F:zinc ion binding"/>
    <property type="evidence" value="ECO:0007669"/>
    <property type="project" value="UniProtKB-KW"/>
</dbReference>
<comment type="caution">
    <text evidence="9">The sequence shown here is derived from an EMBL/GenBank/DDBJ whole genome shotgun (WGS) entry which is preliminary data.</text>
</comment>
<feature type="region of interest" description="Disordered" evidence="7">
    <location>
        <begin position="1"/>
        <end position="53"/>
    </location>
</feature>
<dbReference type="PROSITE" id="PS01359">
    <property type="entry name" value="ZF_PHD_1"/>
    <property type="match status" value="1"/>
</dbReference>
<dbReference type="Pfam" id="PF20826">
    <property type="entry name" value="PHD_5"/>
    <property type="match status" value="1"/>
</dbReference>
<dbReference type="SUPFAM" id="SSF57903">
    <property type="entry name" value="FYVE/PHD zinc finger"/>
    <property type="match status" value="1"/>
</dbReference>
<evidence type="ECO:0000256" key="5">
    <source>
        <dbReference type="ARBA" id="ARBA00022771"/>
    </source>
</evidence>
<dbReference type="PANTHER" id="PTHR11477">
    <property type="entry name" value="TRANSCRIPTION FACTOR S-II ZINC FINGER DOMAIN-CONTAINING PROTEIN"/>
    <property type="match status" value="1"/>
</dbReference>
<evidence type="ECO:0000313" key="9">
    <source>
        <dbReference type="EMBL" id="KAJ9144106.1"/>
    </source>
</evidence>
<dbReference type="InterPro" id="IPR019786">
    <property type="entry name" value="Zinc_finger_PHD-type_CS"/>
</dbReference>
<feature type="compositionally biased region" description="Basic and acidic residues" evidence="7">
    <location>
        <begin position="189"/>
        <end position="198"/>
    </location>
</feature>
<dbReference type="Pfam" id="PF07500">
    <property type="entry name" value="TFIIS_M"/>
    <property type="match status" value="1"/>
</dbReference>
<dbReference type="GO" id="GO:0005634">
    <property type="term" value="C:nucleus"/>
    <property type="evidence" value="ECO:0007669"/>
    <property type="project" value="TreeGrafter"/>
</dbReference>
<dbReference type="EMBL" id="JANBVO010000017">
    <property type="protein sequence ID" value="KAJ9144106.1"/>
    <property type="molecule type" value="Genomic_DNA"/>
</dbReference>
<dbReference type="Pfam" id="PF07744">
    <property type="entry name" value="SPOC"/>
    <property type="match status" value="1"/>
</dbReference>
<feature type="compositionally biased region" description="Polar residues" evidence="7">
    <location>
        <begin position="686"/>
        <end position="718"/>
    </location>
</feature>
<keyword evidence="6" id="KW-0862">Zinc</keyword>
<dbReference type="InterPro" id="IPR012921">
    <property type="entry name" value="SPOC_C"/>
</dbReference>
<evidence type="ECO:0000256" key="1">
    <source>
        <dbReference type="ARBA" id="ARBA00002311"/>
    </source>
</evidence>
<dbReference type="InterPro" id="IPR003618">
    <property type="entry name" value="TFIIS_cen_dom"/>
</dbReference>
<proteinExistence type="inferred from homology"/>
<evidence type="ECO:0000313" key="10">
    <source>
        <dbReference type="Proteomes" id="UP001174694"/>
    </source>
</evidence>
<dbReference type="GO" id="GO:0001139">
    <property type="term" value="F:RNA polymerase II complex recruiting activity"/>
    <property type="evidence" value="ECO:0007669"/>
    <property type="project" value="TreeGrafter"/>
</dbReference>